<evidence type="ECO:0000259" key="4">
    <source>
        <dbReference type="Pfam" id="PF04577"/>
    </source>
</evidence>
<keyword evidence="3" id="KW-0325">Glycoprotein</keyword>
<dbReference type="AlphaFoldDB" id="A0A679J8R2"/>
<reference evidence="5" key="1">
    <citation type="submission" date="2019-12" db="EMBL/GenBank/DDBJ databases">
        <authorList>
            <person name="Cremers G."/>
        </authorList>
    </citation>
    <scope>NUCLEOTIDE SEQUENCE</scope>
    <source>
        <strain evidence="5">Mbul1</strain>
    </source>
</reference>
<accession>A0A679J8R2</accession>
<dbReference type="InterPro" id="IPR049625">
    <property type="entry name" value="Glyco_transf_61_cat"/>
</dbReference>
<evidence type="ECO:0000313" key="5">
    <source>
        <dbReference type="EMBL" id="CAA2107324.1"/>
    </source>
</evidence>
<sequence length="491" mass="55042">MIKPKDKDLDRSARETLRLCRDDVEQGRWNDVVARTHDPVLILSLPQLLIYRLNGALATGQDNVTNDVARHVSSLTGRVAIAYAVIRDLVKNRRSDLAGRILLDNDFLYADHRFLDAADSIIRNTQDENLQAALGELMKTVSRGGSEMKPMPTEYLFAPQPPIDDPGSAKVQRSSATSPHHVIALRREIRSFRKVIVEQVQPEVLELRNVFTSAIGQVWTEDGRILRQRKSPIPSVERSSVPQIGIAMSSNRPSAGIYHWLVDHLPRLAFLGDSGLVADDTFKVLLNDGNPGFEQTSLDMIGLGASTHRVERPVFVERLLVPVVRFEGMAGWRHLDSVFAVMAERAIEMARAHGVTLPERVYITRRDAKRRLLTNEVEVEREMQAQGFEIAEFSAIPLWHQIAIAHQASVIASPHGAGLAHVIFSRPRTRVIEILPIKDGAYNLRFNYARLCLTKGHHYVAWMEPQPVKVDGWTVDLPAFGAFLARTMRGA</sequence>
<feature type="domain" description="Glycosyltransferase 61 catalytic" evidence="4">
    <location>
        <begin position="258"/>
        <end position="432"/>
    </location>
</feature>
<keyword evidence="1" id="KW-0328">Glycosyltransferase</keyword>
<evidence type="ECO:0000256" key="1">
    <source>
        <dbReference type="ARBA" id="ARBA00022676"/>
    </source>
</evidence>
<dbReference type="PANTHER" id="PTHR20961">
    <property type="entry name" value="GLYCOSYLTRANSFERASE"/>
    <property type="match status" value="1"/>
</dbReference>
<dbReference type="InterPro" id="IPR007657">
    <property type="entry name" value="Glycosyltransferase_61"/>
</dbReference>
<keyword evidence="2" id="KW-0808">Transferase</keyword>
<organism evidence="5">
    <name type="scientific">Methylobacterium bullatum</name>
    <dbReference type="NCBI Taxonomy" id="570505"/>
    <lineage>
        <taxon>Bacteria</taxon>
        <taxon>Pseudomonadati</taxon>
        <taxon>Pseudomonadota</taxon>
        <taxon>Alphaproteobacteria</taxon>
        <taxon>Hyphomicrobiales</taxon>
        <taxon>Methylobacteriaceae</taxon>
        <taxon>Methylobacterium</taxon>
    </lineage>
</organism>
<dbReference type="Pfam" id="PF04577">
    <property type="entry name" value="Glyco_transf_61"/>
    <property type="match status" value="1"/>
</dbReference>
<name>A0A679J8R2_9HYPH</name>
<dbReference type="GO" id="GO:0016757">
    <property type="term" value="F:glycosyltransferase activity"/>
    <property type="evidence" value="ECO:0007669"/>
    <property type="project" value="UniProtKB-KW"/>
</dbReference>
<gene>
    <name evidence="5" type="ORF">MBUL_04105</name>
</gene>
<protein>
    <recommendedName>
        <fullName evidence="4">Glycosyltransferase 61 catalytic domain-containing protein</fullName>
    </recommendedName>
</protein>
<evidence type="ECO:0000256" key="3">
    <source>
        <dbReference type="ARBA" id="ARBA00023180"/>
    </source>
</evidence>
<dbReference type="EMBL" id="LR743504">
    <property type="protein sequence ID" value="CAA2107324.1"/>
    <property type="molecule type" value="Genomic_DNA"/>
</dbReference>
<proteinExistence type="predicted"/>
<evidence type="ECO:0000256" key="2">
    <source>
        <dbReference type="ARBA" id="ARBA00022679"/>
    </source>
</evidence>